<dbReference type="InterPro" id="IPR006680">
    <property type="entry name" value="Amidohydro-rel"/>
</dbReference>
<dbReference type="AlphaFoldDB" id="A0A239AJ80"/>
<proteinExistence type="predicted"/>
<dbReference type="EMBL" id="FZNW01000041">
    <property type="protein sequence ID" value="SNR94983.1"/>
    <property type="molecule type" value="Genomic_DNA"/>
</dbReference>
<accession>A0A239AJ80</accession>
<evidence type="ECO:0000259" key="2">
    <source>
        <dbReference type="Pfam" id="PF04909"/>
    </source>
</evidence>
<name>A0A239AJ80_9PSEU</name>
<feature type="region of interest" description="Disordered" evidence="1">
    <location>
        <begin position="315"/>
        <end position="352"/>
    </location>
</feature>
<organism evidence="3 4">
    <name type="scientific">Haloechinothrix alba</name>
    <dbReference type="NCBI Taxonomy" id="664784"/>
    <lineage>
        <taxon>Bacteria</taxon>
        <taxon>Bacillati</taxon>
        <taxon>Actinomycetota</taxon>
        <taxon>Actinomycetes</taxon>
        <taxon>Pseudonocardiales</taxon>
        <taxon>Pseudonocardiaceae</taxon>
        <taxon>Haloechinothrix</taxon>
    </lineage>
</organism>
<evidence type="ECO:0000256" key="1">
    <source>
        <dbReference type="SAM" id="MobiDB-lite"/>
    </source>
</evidence>
<feature type="compositionally biased region" description="Polar residues" evidence="1">
    <location>
        <begin position="323"/>
        <end position="339"/>
    </location>
</feature>
<feature type="domain" description="Amidohydrolase-related" evidence="2">
    <location>
        <begin position="46"/>
        <end position="273"/>
    </location>
</feature>
<dbReference type="InterPro" id="IPR032466">
    <property type="entry name" value="Metal_Hydrolase"/>
</dbReference>
<sequence>MSHAEFHSNWSATALARTLFLETDIDLAAPHAIRIYQQPQNNADAHVKAALAVSHHPQRFLPYVAVEPDLGPDAGRRLIDRELDSIPGAVGMTLHLAADEPSPRFRLDDEGAVFPLLEHAQQRGIKTVAVHHAAWAGLAPTEPHHLRALDSAAKAFPQLSFETALPTHPNAAAAVTALATRTNVHFRLESVTGLLMNQPAEFERVLCGVLRLTGPGRLLYSDACMVTHSQPILRRLVSLQLSDDACARYDLKKLTHTDKRMILGENYARIIGFDLSAAKDRIIRDRFAEERDRSGRWEPYLNWRSEFRGSAVRASRQLAANGGRQQPLATSRSNTTHPNSRPVEGRSYAIGH</sequence>
<dbReference type="SUPFAM" id="SSF51556">
    <property type="entry name" value="Metallo-dependent hydrolases"/>
    <property type="match status" value="1"/>
</dbReference>
<dbReference type="GO" id="GO:0016787">
    <property type="term" value="F:hydrolase activity"/>
    <property type="evidence" value="ECO:0007669"/>
    <property type="project" value="InterPro"/>
</dbReference>
<dbReference type="PANTHER" id="PTHR42889:SF1">
    <property type="entry name" value="BLR3681 PROTEIN"/>
    <property type="match status" value="1"/>
</dbReference>
<dbReference type="Pfam" id="PF04909">
    <property type="entry name" value="Amidohydro_2"/>
    <property type="match status" value="1"/>
</dbReference>
<protein>
    <recommendedName>
        <fullName evidence="2">Amidohydrolase-related domain-containing protein</fullName>
    </recommendedName>
</protein>
<gene>
    <name evidence="3" type="ORF">SAMN06265360_1416</name>
</gene>
<dbReference type="Proteomes" id="UP000198348">
    <property type="component" value="Unassembled WGS sequence"/>
</dbReference>
<evidence type="ECO:0000313" key="4">
    <source>
        <dbReference type="Proteomes" id="UP000198348"/>
    </source>
</evidence>
<keyword evidence="4" id="KW-1185">Reference proteome</keyword>
<dbReference type="Gene3D" id="3.20.20.140">
    <property type="entry name" value="Metal-dependent hydrolases"/>
    <property type="match status" value="1"/>
</dbReference>
<dbReference type="PANTHER" id="PTHR42889">
    <property type="entry name" value="BLR3681 PROTEIN"/>
    <property type="match status" value="1"/>
</dbReference>
<evidence type="ECO:0000313" key="3">
    <source>
        <dbReference type="EMBL" id="SNR94983.1"/>
    </source>
</evidence>
<reference evidence="4" key="1">
    <citation type="submission" date="2017-06" db="EMBL/GenBank/DDBJ databases">
        <authorList>
            <person name="Varghese N."/>
            <person name="Submissions S."/>
        </authorList>
    </citation>
    <scope>NUCLEOTIDE SEQUENCE [LARGE SCALE GENOMIC DNA]</scope>
    <source>
        <strain evidence="4">DSM 45207</strain>
    </source>
</reference>